<evidence type="ECO:0000313" key="3">
    <source>
        <dbReference type="Proteomes" id="UP001176941"/>
    </source>
</evidence>
<dbReference type="EMBL" id="OX459961">
    <property type="protein sequence ID" value="CAI9165715.1"/>
    <property type="molecule type" value="Genomic_DNA"/>
</dbReference>
<organism evidence="2 3">
    <name type="scientific">Rangifer tarandus platyrhynchus</name>
    <name type="common">Svalbard reindeer</name>
    <dbReference type="NCBI Taxonomy" id="3082113"/>
    <lineage>
        <taxon>Eukaryota</taxon>
        <taxon>Metazoa</taxon>
        <taxon>Chordata</taxon>
        <taxon>Craniata</taxon>
        <taxon>Vertebrata</taxon>
        <taxon>Euteleostomi</taxon>
        <taxon>Mammalia</taxon>
        <taxon>Eutheria</taxon>
        <taxon>Laurasiatheria</taxon>
        <taxon>Artiodactyla</taxon>
        <taxon>Ruminantia</taxon>
        <taxon>Pecora</taxon>
        <taxon>Cervidae</taxon>
        <taxon>Odocoileinae</taxon>
        <taxon>Rangifer</taxon>
    </lineage>
</organism>
<evidence type="ECO:0000256" key="1">
    <source>
        <dbReference type="SAM" id="MobiDB-lite"/>
    </source>
</evidence>
<gene>
    <name evidence="2" type="ORF">MRATA1EN1_LOCUS14677</name>
</gene>
<keyword evidence="3" id="KW-1185">Reference proteome</keyword>
<feature type="compositionally biased region" description="Low complexity" evidence="1">
    <location>
        <begin position="253"/>
        <end position="263"/>
    </location>
</feature>
<feature type="compositionally biased region" description="Gly residues" evidence="1">
    <location>
        <begin position="9"/>
        <end position="20"/>
    </location>
</feature>
<sequence length="275" mass="28677">MAGPARAGLRGGRSGGGAGTRGRRAHSRPRLPQPYGDDPHGGAAVEGGPGIAPRPAACSKRPRPGCGACRVDPWPPPGWGRRARPGANQSSSEAASRPAVPRTWSPRRGPRPPAPRRWLKACVTGAGCLGGQRYPLWSLVLTVYSAEPAVRAAGRRKTGGSRLARTCGGKQSGGAPGRPLTHQRGCNGPQRAPRAHPRRQGMAGPATERGAQKPPSAKAQASQRPLRSQSVLHDPPAHEPGLGECGNPRYWGLTPELDLDPLTPVRPCPASGSRV</sequence>
<feature type="compositionally biased region" description="Polar residues" evidence="1">
    <location>
        <begin position="219"/>
        <end position="231"/>
    </location>
</feature>
<proteinExistence type="predicted"/>
<protein>
    <submittedName>
        <fullName evidence="2">Uncharacterized protein</fullName>
    </submittedName>
</protein>
<reference evidence="2" key="1">
    <citation type="submission" date="2023-04" db="EMBL/GenBank/DDBJ databases">
        <authorList>
            <consortium name="ELIXIR-Norway"/>
        </authorList>
    </citation>
    <scope>NUCLEOTIDE SEQUENCE [LARGE SCALE GENOMIC DNA]</scope>
</reference>
<feature type="region of interest" description="Disordered" evidence="1">
    <location>
        <begin position="151"/>
        <end position="275"/>
    </location>
</feature>
<name>A0ABN8YVT7_RANTA</name>
<dbReference type="Proteomes" id="UP001176941">
    <property type="component" value="Chromosome 25"/>
</dbReference>
<feature type="region of interest" description="Disordered" evidence="1">
    <location>
        <begin position="1"/>
        <end position="117"/>
    </location>
</feature>
<evidence type="ECO:0000313" key="2">
    <source>
        <dbReference type="EMBL" id="CAI9165715.1"/>
    </source>
</evidence>
<accession>A0ABN8YVT7</accession>